<name>A0A1W1E7N8_9ZZZZ</name>
<gene>
    <name evidence="2" type="ORF">MNB_SV-4-1155</name>
</gene>
<organism evidence="2">
    <name type="scientific">hydrothermal vent metagenome</name>
    <dbReference type="NCBI Taxonomy" id="652676"/>
    <lineage>
        <taxon>unclassified sequences</taxon>
        <taxon>metagenomes</taxon>
        <taxon>ecological metagenomes</taxon>
    </lineage>
</organism>
<feature type="domain" description="Card1 endonuclease" evidence="1">
    <location>
        <begin position="209"/>
        <end position="281"/>
    </location>
</feature>
<accession>A0A1W1E7N8</accession>
<dbReference type="InterPro" id="IPR015093">
    <property type="entry name" value="Card1_endonucl_dom"/>
</dbReference>
<dbReference type="GO" id="GO:0003676">
    <property type="term" value="F:nucleic acid binding"/>
    <property type="evidence" value="ECO:0007669"/>
    <property type="project" value="InterPro"/>
</dbReference>
<dbReference type="InterPro" id="IPR011856">
    <property type="entry name" value="tRNA_endonuc-like_dom_sf"/>
</dbReference>
<dbReference type="InterPro" id="IPR011335">
    <property type="entry name" value="Restrct_endonuc-II-like"/>
</dbReference>
<dbReference type="Gene3D" id="3.40.1350.10">
    <property type="match status" value="1"/>
</dbReference>
<dbReference type="Pfam" id="PF09002">
    <property type="entry name" value="Card1_endonuc"/>
    <property type="match status" value="1"/>
</dbReference>
<evidence type="ECO:0000259" key="1">
    <source>
        <dbReference type="Pfam" id="PF09002"/>
    </source>
</evidence>
<proteinExistence type="predicted"/>
<protein>
    <recommendedName>
        <fullName evidence="1">Card1 endonuclease domain-containing protein</fullName>
    </recommendedName>
</protein>
<sequence>MAIFKCNACHHIQETSNQYIGKKAQCPKCKEKGDIYNTISYIKELTEQYLLQKKLLDQQAEEQTSTETDLDVLEIHDAIPIDNYDIHNTDIFSKKDHFAPIIKWFNQKYIQATVDPKMMDTRGYFDEAAIYMGTHYKIIGSIIQQIKYIQSKNYTTVKIVLSKYSKEEIKQILDFCKKLHQFTFIARYTHVKKDNIIYLTIQDIPRIKNFFSGMWMEWFVFVKLVTFFKNNDLNLPIVRGAELTFQNKEKNELDIFFLNNQDAPFCIECKTGEFRQDLNKYFELRKKLGIKKEHFLLCVFGLEREQAESLTTMYEITLVNETTLMEYIEALF</sequence>
<reference evidence="2" key="1">
    <citation type="submission" date="2016-10" db="EMBL/GenBank/DDBJ databases">
        <authorList>
            <person name="de Groot N.N."/>
        </authorList>
    </citation>
    <scope>NUCLEOTIDE SEQUENCE</scope>
</reference>
<dbReference type="EMBL" id="FPIB01000007">
    <property type="protein sequence ID" value="SFV89975.1"/>
    <property type="molecule type" value="Genomic_DNA"/>
</dbReference>
<dbReference type="AlphaFoldDB" id="A0A1W1E7N8"/>
<dbReference type="SUPFAM" id="SSF52980">
    <property type="entry name" value="Restriction endonuclease-like"/>
    <property type="match status" value="1"/>
</dbReference>
<evidence type="ECO:0000313" key="2">
    <source>
        <dbReference type="EMBL" id="SFV89975.1"/>
    </source>
</evidence>